<dbReference type="InterPro" id="IPR052000">
    <property type="entry name" value="ETFRF1"/>
</dbReference>
<organism evidence="1 2">
    <name type="scientific">Naegleria lovaniensis</name>
    <name type="common">Amoeba</name>
    <dbReference type="NCBI Taxonomy" id="51637"/>
    <lineage>
        <taxon>Eukaryota</taxon>
        <taxon>Discoba</taxon>
        <taxon>Heterolobosea</taxon>
        <taxon>Tetramitia</taxon>
        <taxon>Eutetramitia</taxon>
        <taxon>Vahlkampfiidae</taxon>
        <taxon>Naegleria</taxon>
    </lineage>
</organism>
<dbReference type="PANTHER" id="PTHR21024">
    <property type="entry name" value="GROWTH HORMONE-INDUCIBLE SOLUBLE PROTEIN-RELATED"/>
    <property type="match status" value="1"/>
</dbReference>
<dbReference type="GO" id="GO:0022904">
    <property type="term" value="P:respiratory electron transport chain"/>
    <property type="evidence" value="ECO:0007669"/>
    <property type="project" value="TreeGrafter"/>
</dbReference>
<evidence type="ECO:0000313" key="1">
    <source>
        <dbReference type="EMBL" id="KAG2385485.1"/>
    </source>
</evidence>
<name>A0AA88GRE6_NAELO</name>
<proteinExistence type="predicted"/>
<dbReference type="EMBL" id="PYSW02000018">
    <property type="protein sequence ID" value="KAG2385485.1"/>
    <property type="molecule type" value="Genomic_DNA"/>
</dbReference>
<keyword evidence="2" id="KW-1185">Reference proteome</keyword>
<dbReference type="GeneID" id="68095755"/>
<dbReference type="Proteomes" id="UP000816034">
    <property type="component" value="Unassembled WGS sequence"/>
</dbReference>
<sequence>MQNQQLRQQAINLYKRFLTMIPHYPGEENPQVLKARLKKAFLANKAKSDMGEEEFKNQLARGEYVLKEVEALVRLKKYRTLDKRYSAHRLENSLFQNNEDQK</sequence>
<dbReference type="PANTHER" id="PTHR21024:SF0">
    <property type="entry name" value="ELECTRON TRANSFER FLAVOPROTEIN REGULATORY FACTOR 1"/>
    <property type="match status" value="1"/>
</dbReference>
<protein>
    <recommendedName>
        <fullName evidence="3">Complex 1 LYR protein</fullName>
    </recommendedName>
</protein>
<reference evidence="1 2" key="1">
    <citation type="journal article" date="2018" name="BMC Genomics">
        <title>The genome of Naegleria lovaniensis, the basis for a comparative approach to unravel pathogenicity factors of the human pathogenic amoeba N. fowleri.</title>
        <authorList>
            <person name="Liechti N."/>
            <person name="Schurch N."/>
            <person name="Bruggmann R."/>
            <person name="Wittwer M."/>
        </authorList>
    </citation>
    <scope>NUCLEOTIDE SEQUENCE [LARGE SCALE GENOMIC DNA]</scope>
    <source>
        <strain evidence="1 2">ATCC 30569</strain>
    </source>
</reference>
<dbReference type="RefSeq" id="XP_044549478.1">
    <property type="nucleotide sequence ID" value="XM_044692814.1"/>
</dbReference>
<accession>A0AA88GRE6</accession>
<dbReference type="GO" id="GO:0005739">
    <property type="term" value="C:mitochondrion"/>
    <property type="evidence" value="ECO:0007669"/>
    <property type="project" value="TreeGrafter"/>
</dbReference>
<dbReference type="GO" id="GO:0090324">
    <property type="term" value="P:negative regulation of oxidative phosphorylation"/>
    <property type="evidence" value="ECO:0007669"/>
    <property type="project" value="InterPro"/>
</dbReference>
<evidence type="ECO:0008006" key="3">
    <source>
        <dbReference type="Google" id="ProtNLM"/>
    </source>
</evidence>
<evidence type="ECO:0000313" key="2">
    <source>
        <dbReference type="Proteomes" id="UP000816034"/>
    </source>
</evidence>
<comment type="caution">
    <text evidence="1">The sequence shown here is derived from an EMBL/GenBank/DDBJ whole genome shotgun (WGS) entry which is preliminary data.</text>
</comment>
<gene>
    <name evidence="1" type="ORF">C9374_003300</name>
</gene>
<dbReference type="AlphaFoldDB" id="A0AA88GRE6"/>